<protein>
    <submittedName>
        <fullName evidence="1">DUF938 domain-containing protein</fullName>
    </submittedName>
</protein>
<dbReference type="SUPFAM" id="SSF53335">
    <property type="entry name" value="S-adenosyl-L-methionine-dependent methyltransferases"/>
    <property type="match status" value="1"/>
</dbReference>
<dbReference type="AlphaFoldDB" id="A0A7H1MZY6"/>
<dbReference type="PANTHER" id="PTHR20974">
    <property type="entry name" value="UPF0585 PROTEIN CG18661"/>
    <property type="match status" value="1"/>
</dbReference>
<proteinExistence type="predicted"/>
<evidence type="ECO:0000313" key="2">
    <source>
        <dbReference type="Proteomes" id="UP000516369"/>
    </source>
</evidence>
<dbReference type="KEGG" id="dvn:HQ394_06240"/>
<dbReference type="Proteomes" id="UP000516369">
    <property type="component" value="Chromosome"/>
</dbReference>
<accession>A0A7H1MZY6</accession>
<name>A0A7H1MZY6_9PROT</name>
<dbReference type="Gene3D" id="3.40.50.150">
    <property type="entry name" value="Vaccinia Virus protein VP39"/>
    <property type="match status" value="1"/>
</dbReference>
<dbReference type="PANTHER" id="PTHR20974:SF0">
    <property type="entry name" value="UPF0585 PROTEIN CG18661"/>
    <property type="match status" value="1"/>
</dbReference>
<sequence length="223" mass="23680">MGHAIVPDHADSLRSLRARKLHAPATLNNRAPILEVLQSVLPEHALVLEVGAGTGEHAVHFAAALPGVRWQPTDPDPDALASIAAHVTSAGRANVGEPFRLDVRQLPWPGIGPATLDAVVAINVIHIAPWETCCALIGGASLALKPDGLLYLYGPYKRDGRHTAVSNALFDEQLQQMNPAYGVRDLADVVRLAADAGLLWEREVAMPANNLSLVLRKPPTAAG</sequence>
<keyword evidence="2" id="KW-1185">Reference proteome</keyword>
<dbReference type="Pfam" id="PF06080">
    <property type="entry name" value="DUF938"/>
    <property type="match status" value="1"/>
</dbReference>
<dbReference type="CDD" id="cd02440">
    <property type="entry name" value="AdoMet_MTases"/>
    <property type="match status" value="1"/>
</dbReference>
<evidence type="ECO:0000313" key="1">
    <source>
        <dbReference type="EMBL" id="QNT69022.1"/>
    </source>
</evidence>
<reference evidence="1 2" key="1">
    <citation type="submission" date="2020-05" db="EMBL/GenBank/DDBJ databases">
        <title>Complete closed genome sequence of Defluviicoccus vanus.</title>
        <authorList>
            <person name="Bessarab I."/>
            <person name="Arumugam K."/>
            <person name="Maszenan A.M."/>
            <person name="Seviour R.J."/>
            <person name="Williams R.B."/>
        </authorList>
    </citation>
    <scope>NUCLEOTIDE SEQUENCE [LARGE SCALE GENOMIC DNA]</scope>
    <source>
        <strain evidence="1 2">Ben 114</strain>
    </source>
</reference>
<dbReference type="InterPro" id="IPR010342">
    <property type="entry name" value="DUF938"/>
</dbReference>
<gene>
    <name evidence="1" type="ORF">HQ394_06240</name>
</gene>
<dbReference type="EMBL" id="CP053923">
    <property type="protein sequence ID" value="QNT69022.1"/>
    <property type="molecule type" value="Genomic_DNA"/>
</dbReference>
<organism evidence="1 2">
    <name type="scientific">Defluviicoccus vanus</name>
    <dbReference type="NCBI Taxonomy" id="111831"/>
    <lineage>
        <taxon>Bacteria</taxon>
        <taxon>Pseudomonadati</taxon>
        <taxon>Pseudomonadota</taxon>
        <taxon>Alphaproteobacteria</taxon>
        <taxon>Rhodospirillales</taxon>
        <taxon>Rhodospirillaceae</taxon>
        <taxon>Defluviicoccus</taxon>
    </lineage>
</organism>
<dbReference type="InterPro" id="IPR029063">
    <property type="entry name" value="SAM-dependent_MTases_sf"/>
</dbReference>